<dbReference type="Gene3D" id="1.10.10.10">
    <property type="entry name" value="Winged helix-like DNA-binding domain superfamily/Winged helix DNA-binding domain"/>
    <property type="match status" value="1"/>
</dbReference>
<protein>
    <submittedName>
        <fullName evidence="5">Transcriptional regulator, HxlR family protein</fullName>
    </submittedName>
</protein>
<evidence type="ECO:0000313" key="5">
    <source>
        <dbReference type="EMBL" id="GGC77758.1"/>
    </source>
</evidence>
<reference evidence="5" key="2">
    <citation type="submission" date="2020-09" db="EMBL/GenBank/DDBJ databases">
        <authorList>
            <person name="Sun Q."/>
            <person name="Zhou Y."/>
        </authorList>
    </citation>
    <scope>NUCLEOTIDE SEQUENCE</scope>
    <source>
        <strain evidence="5">CGMCC 1.12919</strain>
    </source>
</reference>
<keyword evidence="6" id="KW-1185">Reference proteome</keyword>
<dbReference type="InterPro" id="IPR036390">
    <property type="entry name" value="WH_DNA-bd_sf"/>
</dbReference>
<evidence type="ECO:0000256" key="3">
    <source>
        <dbReference type="ARBA" id="ARBA00023163"/>
    </source>
</evidence>
<sequence>MKRTRLEEEECPVARALDAIGDWWSLLIIRDAFDGMTRFGQFQKSLDISRGILATRLKHLVSVGVLATTPVGGFKEYRLTEKGRKLFLVVVSLRQWGEDHCFRKGEKRSALVETGSGRPIRRLELHAHDGDVLAPDATTVRKVAE</sequence>
<feature type="domain" description="HTH hxlR-type" evidence="4">
    <location>
        <begin position="11"/>
        <end position="105"/>
    </location>
</feature>
<evidence type="ECO:0000256" key="2">
    <source>
        <dbReference type="ARBA" id="ARBA00023125"/>
    </source>
</evidence>
<dbReference type="Pfam" id="PF01638">
    <property type="entry name" value="HxlR"/>
    <property type="match status" value="1"/>
</dbReference>
<evidence type="ECO:0000259" key="4">
    <source>
        <dbReference type="PROSITE" id="PS51118"/>
    </source>
</evidence>
<keyword evidence="3" id="KW-0804">Transcription</keyword>
<dbReference type="InterPro" id="IPR036388">
    <property type="entry name" value="WH-like_DNA-bd_sf"/>
</dbReference>
<dbReference type="RefSeq" id="WP_188610942.1">
    <property type="nucleotide sequence ID" value="NZ_BMGG01000007.1"/>
</dbReference>
<dbReference type="InterPro" id="IPR002577">
    <property type="entry name" value="HTH_HxlR"/>
</dbReference>
<keyword evidence="2" id="KW-0238">DNA-binding</keyword>
<dbReference type="EMBL" id="BMGG01000007">
    <property type="protein sequence ID" value="GGC77758.1"/>
    <property type="molecule type" value="Genomic_DNA"/>
</dbReference>
<dbReference type="PROSITE" id="PS51118">
    <property type="entry name" value="HTH_HXLR"/>
    <property type="match status" value="1"/>
</dbReference>
<dbReference type="Proteomes" id="UP000637002">
    <property type="component" value="Unassembled WGS sequence"/>
</dbReference>
<dbReference type="PANTHER" id="PTHR33204">
    <property type="entry name" value="TRANSCRIPTIONAL REGULATOR, MARR FAMILY"/>
    <property type="match status" value="1"/>
</dbReference>
<dbReference type="GO" id="GO:0003677">
    <property type="term" value="F:DNA binding"/>
    <property type="evidence" value="ECO:0007669"/>
    <property type="project" value="UniProtKB-KW"/>
</dbReference>
<dbReference type="SUPFAM" id="SSF46785">
    <property type="entry name" value="Winged helix' DNA-binding domain"/>
    <property type="match status" value="1"/>
</dbReference>
<organism evidence="5 6">
    <name type="scientific">Chelatococcus reniformis</name>
    <dbReference type="NCBI Taxonomy" id="1494448"/>
    <lineage>
        <taxon>Bacteria</taxon>
        <taxon>Pseudomonadati</taxon>
        <taxon>Pseudomonadota</taxon>
        <taxon>Alphaproteobacteria</taxon>
        <taxon>Hyphomicrobiales</taxon>
        <taxon>Chelatococcaceae</taxon>
        <taxon>Chelatococcus</taxon>
    </lineage>
</organism>
<dbReference type="AlphaFoldDB" id="A0A916UML0"/>
<keyword evidence="1" id="KW-0805">Transcription regulation</keyword>
<name>A0A916UML0_9HYPH</name>
<evidence type="ECO:0000313" key="6">
    <source>
        <dbReference type="Proteomes" id="UP000637002"/>
    </source>
</evidence>
<accession>A0A916UML0</accession>
<reference evidence="5" key="1">
    <citation type="journal article" date="2014" name="Int. J. Syst. Evol. Microbiol.">
        <title>Complete genome sequence of Corynebacterium casei LMG S-19264T (=DSM 44701T), isolated from a smear-ripened cheese.</title>
        <authorList>
            <consortium name="US DOE Joint Genome Institute (JGI-PGF)"/>
            <person name="Walter F."/>
            <person name="Albersmeier A."/>
            <person name="Kalinowski J."/>
            <person name="Ruckert C."/>
        </authorList>
    </citation>
    <scope>NUCLEOTIDE SEQUENCE</scope>
    <source>
        <strain evidence="5">CGMCC 1.12919</strain>
    </source>
</reference>
<comment type="caution">
    <text evidence="5">The sequence shown here is derived from an EMBL/GenBank/DDBJ whole genome shotgun (WGS) entry which is preliminary data.</text>
</comment>
<dbReference type="PANTHER" id="PTHR33204:SF18">
    <property type="entry name" value="TRANSCRIPTIONAL REGULATORY PROTEIN"/>
    <property type="match status" value="1"/>
</dbReference>
<gene>
    <name evidence="5" type="ORF">GCM10010994_40060</name>
</gene>
<evidence type="ECO:0000256" key="1">
    <source>
        <dbReference type="ARBA" id="ARBA00023015"/>
    </source>
</evidence>
<proteinExistence type="predicted"/>